<keyword evidence="5" id="KW-0521">NADP</keyword>
<comment type="similarity">
    <text evidence="2">Belongs to the FAD-binding monooxygenase family.</text>
</comment>
<keyword evidence="6" id="KW-0560">Oxidoreductase</keyword>
<dbReference type="Pfam" id="PF13450">
    <property type="entry name" value="NAD_binding_8"/>
    <property type="match status" value="1"/>
</dbReference>
<evidence type="ECO:0000256" key="2">
    <source>
        <dbReference type="ARBA" id="ARBA00010139"/>
    </source>
</evidence>
<evidence type="ECO:0000256" key="3">
    <source>
        <dbReference type="ARBA" id="ARBA00022630"/>
    </source>
</evidence>
<keyword evidence="3" id="KW-0285">Flavoprotein</keyword>
<dbReference type="AlphaFoldDB" id="A0AAW0QC35"/>
<name>A0AAW0QC35_9PEZI</name>
<dbReference type="Gene3D" id="3.50.50.60">
    <property type="entry name" value="FAD/NAD(P)-binding domain"/>
    <property type="match status" value="2"/>
</dbReference>
<organism evidence="7 8">
    <name type="scientific">Apiospora kogelbergensis</name>
    <dbReference type="NCBI Taxonomy" id="1337665"/>
    <lineage>
        <taxon>Eukaryota</taxon>
        <taxon>Fungi</taxon>
        <taxon>Dikarya</taxon>
        <taxon>Ascomycota</taxon>
        <taxon>Pezizomycotina</taxon>
        <taxon>Sordariomycetes</taxon>
        <taxon>Xylariomycetidae</taxon>
        <taxon>Amphisphaeriales</taxon>
        <taxon>Apiosporaceae</taxon>
        <taxon>Apiospora</taxon>
    </lineage>
</organism>
<dbReference type="PANTHER" id="PTHR43098">
    <property type="entry name" value="L-ORNITHINE N(5)-MONOOXYGENASE-RELATED"/>
    <property type="match status" value="1"/>
</dbReference>
<dbReference type="Proteomes" id="UP001392437">
    <property type="component" value="Unassembled WGS sequence"/>
</dbReference>
<evidence type="ECO:0000256" key="4">
    <source>
        <dbReference type="ARBA" id="ARBA00022827"/>
    </source>
</evidence>
<evidence type="ECO:0000256" key="6">
    <source>
        <dbReference type="ARBA" id="ARBA00023002"/>
    </source>
</evidence>
<sequence>MGSIEVDISTRDRYAAERTKRLAAAPNYVKRLEVSKDSSVRDLLQDPWVDYDSLAKEVPYLKNGSRIKFLIVGAGHSGLIHAYHIVKAGFDPKDLVVVDTAGGWGGTWYWNRYPGLKCDVEGYCYLPLLEESGFIPQDRYSHGDEIRRNAEHIAAKYGLQGMFCTRFVAADWNEPEGRWDIMLRRQLGPAHEEVDFAISTQFLVTATGLLSSMSIPSLPGIEDFRREKKLFHAARWDYEYTGGSPTEPHMSNLRDKLVGIVGTAATAVQAVPELAKWAKHLYVFQRTPTYIGPHEDNQTTPELWDKVTKGGKPGWQAERMVNLELCFTDDAEVTPDTNLVQDERSRYPPLAAVWGSRRAVGLGPEKAAEHTEWMLRREAPHAARLRKFIKQEVKDPETAEKLTPWYPGWCKRPAFNNDYLQAFNLPNVTLVDTDGRGVQRYTRNGVVVGEDGAAREYELDALVLATGFEISGTGSCALASSQASCRGRNGRDLNDKWNSPDFATFYGVSTNGFPNMFMSAGANSAGSANMTGVYGSQARMTAHIIAAATARSADPDKTVVEVSKEAELAWLDRLLGNVTWFTPLLTTCPPTYFTGYKTGAQDEKESAMAKRKLLFPLGPVGYDEAGHEYIQKGDLEGVIVH</sequence>
<evidence type="ECO:0000256" key="5">
    <source>
        <dbReference type="ARBA" id="ARBA00022857"/>
    </source>
</evidence>
<dbReference type="GO" id="GO:0016491">
    <property type="term" value="F:oxidoreductase activity"/>
    <property type="evidence" value="ECO:0007669"/>
    <property type="project" value="UniProtKB-KW"/>
</dbReference>
<evidence type="ECO:0000313" key="7">
    <source>
        <dbReference type="EMBL" id="KAK8096134.1"/>
    </source>
</evidence>
<keyword evidence="8" id="KW-1185">Reference proteome</keyword>
<reference evidence="7 8" key="1">
    <citation type="submission" date="2023-01" db="EMBL/GenBank/DDBJ databases">
        <title>Analysis of 21 Apiospora genomes using comparative genomics revels a genus with tremendous synthesis potential of carbohydrate active enzymes and secondary metabolites.</title>
        <authorList>
            <person name="Sorensen T."/>
        </authorList>
    </citation>
    <scope>NUCLEOTIDE SEQUENCE [LARGE SCALE GENOMIC DNA]</scope>
    <source>
        <strain evidence="7 8">CBS 117206</strain>
    </source>
</reference>
<evidence type="ECO:0000256" key="1">
    <source>
        <dbReference type="ARBA" id="ARBA00001974"/>
    </source>
</evidence>
<comment type="cofactor">
    <cofactor evidence="1">
        <name>FAD</name>
        <dbReference type="ChEBI" id="CHEBI:57692"/>
    </cofactor>
</comment>
<proteinExistence type="inferred from homology"/>
<dbReference type="InterPro" id="IPR036188">
    <property type="entry name" value="FAD/NAD-bd_sf"/>
</dbReference>
<keyword evidence="4" id="KW-0274">FAD</keyword>
<comment type="caution">
    <text evidence="7">The sequence shown here is derived from an EMBL/GenBank/DDBJ whole genome shotgun (WGS) entry which is preliminary data.</text>
</comment>
<accession>A0AAW0QC35</accession>
<dbReference type="EMBL" id="JAQQWP010000011">
    <property type="protein sequence ID" value="KAK8096134.1"/>
    <property type="molecule type" value="Genomic_DNA"/>
</dbReference>
<dbReference type="SUPFAM" id="SSF51905">
    <property type="entry name" value="FAD/NAD(P)-binding domain"/>
    <property type="match status" value="1"/>
</dbReference>
<dbReference type="PANTHER" id="PTHR43098:SF2">
    <property type="entry name" value="FAD-BINDING MONOOXYGENASE AUSB-RELATED"/>
    <property type="match status" value="1"/>
</dbReference>
<dbReference type="InterPro" id="IPR050775">
    <property type="entry name" value="FAD-binding_Monooxygenases"/>
</dbReference>
<evidence type="ECO:0000313" key="8">
    <source>
        <dbReference type="Proteomes" id="UP001392437"/>
    </source>
</evidence>
<gene>
    <name evidence="7" type="ORF">PG999_014156</name>
</gene>
<protein>
    <submittedName>
        <fullName evidence="7">Cyclohexanone -monooxygenase</fullName>
    </submittedName>
</protein>